<dbReference type="Gene3D" id="3.10.450.50">
    <property type="match status" value="1"/>
</dbReference>
<dbReference type="SUPFAM" id="SSF54427">
    <property type="entry name" value="NTF2-like"/>
    <property type="match status" value="1"/>
</dbReference>
<keyword evidence="3" id="KW-1185">Reference proteome</keyword>
<evidence type="ECO:0000256" key="1">
    <source>
        <dbReference type="SAM" id="Phobius"/>
    </source>
</evidence>
<reference evidence="2 3" key="1">
    <citation type="journal article" date="2024" name="Front Chem Biol">
        <title>Unveiling the potential of Daldinia eschscholtzii MFLUCC 19-0629 through bioactivity and bioinformatics studies for enhanced sustainable agriculture production.</title>
        <authorList>
            <person name="Brooks S."/>
            <person name="Weaver J.A."/>
            <person name="Klomchit A."/>
            <person name="Alharthi S.A."/>
            <person name="Onlamun T."/>
            <person name="Nurani R."/>
            <person name="Vong T.K."/>
            <person name="Alberti F."/>
            <person name="Greco C."/>
        </authorList>
    </citation>
    <scope>NUCLEOTIDE SEQUENCE [LARGE SCALE GENOMIC DNA]</scope>
    <source>
        <strain evidence="2">MFLUCC 19-0629</strain>
    </source>
</reference>
<feature type="transmembrane region" description="Helical" evidence="1">
    <location>
        <begin position="169"/>
        <end position="189"/>
    </location>
</feature>
<comment type="caution">
    <text evidence="2">The sequence shown here is derived from an EMBL/GenBank/DDBJ whole genome shotgun (WGS) entry which is preliminary data.</text>
</comment>
<dbReference type="AlphaFoldDB" id="A0AAX6MC90"/>
<protein>
    <recommendedName>
        <fullName evidence="4">SnoaL-like domain-containing protein</fullName>
    </recommendedName>
</protein>
<evidence type="ECO:0000313" key="3">
    <source>
        <dbReference type="Proteomes" id="UP001369815"/>
    </source>
</evidence>
<gene>
    <name evidence="2" type="ORF">Daesc_008133</name>
</gene>
<sequence length="198" mass="21789">MDETWARRRNTVNTLLEGYGSLSVPQLLLSTTPDFYHQVLPESLGMAPRNREAFAQHAAGIFNVFDEFRMIPKSIVDDGPANMTVVHARMQGTLKGGAGEWINECVMMIQLSPNGTQVSRVTEFVDSAKALEMARKHAPENFDVNYSKLDGPMKTQKGGRNETTGSKSVTLLFGLGLAQVIMVIVLLYLGRGGRPLSF</sequence>
<organism evidence="2 3">
    <name type="scientific">Daldinia eschscholtzii</name>
    <dbReference type="NCBI Taxonomy" id="292717"/>
    <lineage>
        <taxon>Eukaryota</taxon>
        <taxon>Fungi</taxon>
        <taxon>Dikarya</taxon>
        <taxon>Ascomycota</taxon>
        <taxon>Pezizomycotina</taxon>
        <taxon>Sordariomycetes</taxon>
        <taxon>Xylariomycetidae</taxon>
        <taxon>Xylariales</taxon>
        <taxon>Hypoxylaceae</taxon>
        <taxon>Daldinia</taxon>
    </lineage>
</organism>
<proteinExistence type="predicted"/>
<keyword evidence="1" id="KW-0472">Membrane</keyword>
<dbReference type="InterPro" id="IPR032710">
    <property type="entry name" value="NTF2-like_dom_sf"/>
</dbReference>
<keyword evidence="1" id="KW-1133">Transmembrane helix</keyword>
<dbReference type="EMBL" id="JBANMG010000008">
    <property type="protein sequence ID" value="KAK6949812.1"/>
    <property type="molecule type" value="Genomic_DNA"/>
</dbReference>
<dbReference type="Proteomes" id="UP001369815">
    <property type="component" value="Unassembled WGS sequence"/>
</dbReference>
<accession>A0AAX6MC90</accession>
<name>A0AAX6MC90_9PEZI</name>
<evidence type="ECO:0008006" key="4">
    <source>
        <dbReference type="Google" id="ProtNLM"/>
    </source>
</evidence>
<keyword evidence="1" id="KW-0812">Transmembrane</keyword>
<evidence type="ECO:0000313" key="2">
    <source>
        <dbReference type="EMBL" id="KAK6949812.1"/>
    </source>
</evidence>